<evidence type="ECO:0000259" key="2">
    <source>
        <dbReference type="Pfam" id="PF01569"/>
    </source>
</evidence>
<accession>A0ABU5NCL7</accession>
<dbReference type="Gene3D" id="1.20.144.10">
    <property type="entry name" value="Phosphatidic acid phosphatase type 2/haloperoxidase"/>
    <property type="match status" value="1"/>
</dbReference>
<gene>
    <name evidence="3" type="ORF">Megvenef_00856</name>
</gene>
<feature type="signal peptide" evidence="1">
    <location>
        <begin position="1"/>
        <end position="26"/>
    </location>
</feature>
<sequence>MKILKKIVLPILVASSIIFNMAPAFAAKSRKSPLRSFGDYMQIINPVFAGSLASQEKGFGHFALIYGQTWVTMHSAKLIANKGKWQPSKRPSIDGKKDRFDGMPSGHTASAWAAAAYVRTFSENYKYISIPLYVTAAVTGYSRVKAKEHTVGQVIAGAALAELVTYINSKLDWSNEYRSTNFYFGGNELTASFQFRL</sequence>
<dbReference type="Proteomes" id="UP001291687">
    <property type="component" value="Unassembled WGS sequence"/>
</dbReference>
<keyword evidence="4" id="KW-1185">Reference proteome</keyword>
<dbReference type="RefSeq" id="WP_322776786.1">
    <property type="nucleotide sequence ID" value="NZ_JARJFB010000056.1"/>
</dbReference>
<feature type="chain" id="PRO_5045963711" evidence="1">
    <location>
        <begin position="27"/>
        <end position="197"/>
    </location>
</feature>
<dbReference type="InterPro" id="IPR036938">
    <property type="entry name" value="PAP2/HPO_sf"/>
</dbReference>
<reference evidence="3 4" key="1">
    <citation type="submission" date="2023-03" db="EMBL/GenBank/DDBJ databases">
        <title>Host association and intracellularity evolved multiple times independently in the Rickettsiales.</title>
        <authorList>
            <person name="Castelli M."/>
            <person name="Nardi T."/>
            <person name="Gammuto L."/>
            <person name="Bellinzona G."/>
            <person name="Sabaneyeva E."/>
            <person name="Potekhin A."/>
            <person name="Serra V."/>
            <person name="Petroni G."/>
            <person name="Sassera D."/>
        </authorList>
    </citation>
    <scope>NUCLEOTIDE SEQUENCE [LARGE SCALE GENOMIC DNA]</scope>
    <source>
        <strain evidence="3 4">Sr 2-6</strain>
    </source>
</reference>
<name>A0ABU5NCL7_9RICK</name>
<comment type="caution">
    <text evidence="3">The sequence shown here is derived from an EMBL/GenBank/DDBJ whole genome shotgun (WGS) entry which is preliminary data.</text>
</comment>
<evidence type="ECO:0000313" key="4">
    <source>
        <dbReference type="Proteomes" id="UP001291687"/>
    </source>
</evidence>
<dbReference type="SUPFAM" id="SSF48317">
    <property type="entry name" value="Acid phosphatase/Vanadium-dependent haloperoxidase"/>
    <property type="match status" value="1"/>
</dbReference>
<proteinExistence type="predicted"/>
<evidence type="ECO:0000313" key="3">
    <source>
        <dbReference type="EMBL" id="MEA0970887.1"/>
    </source>
</evidence>
<dbReference type="Pfam" id="PF01569">
    <property type="entry name" value="PAP2"/>
    <property type="match status" value="1"/>
</dbReference>
<protein>
    <submittedName>
        <fullName evidence="3">PAP2 superfamily phosphatase</fullName>
    </submittedName>
</protein>
<organism evidence="3 4">
    <name type="scientific">Candidatus Megaera venefica</name>
    <dbReference type="NCBI Taxonomy" id="2055910"/>
    <lineage>
        <taxon>Bacteria</taxon>
        <taxon>Pseudomonadati</taxon>
        <taxon>Pseudomonadota</taxon>
        <taxon>Alphaproteobacteria</taxon>
        <taxon>Rickettsiales</taxon>
        <taxon>Rickettsiaceae</taxon>
        <taxon>Candidatus Megaera</taxon>
    </lineage>
</organism>
<evidence type="ECO:0000256" key="1">
    <source>
        <dbReference type="SAM" id="SignalP"/>
    </source>
</evidence>
<dbReference type="InterPro" id="IPR000326">
    <property type="entry name" value="PAP2/HPO"/>
</dbReference>
<keyword evidence="1" id="KW-0732">Signal</keyword>
<feature type="domain" description="Phosphatidic acid phosphatase type 2/haloperoxidase" evidence="2">
    <location>
        <begin position="90"/>
        <end position="168"/>
    </location>
</feature>
<dbReference type="EMBL" id="JARJFB010000056">
    <property type="protein sequence ID" value="MEA0970887.1"/>
    <property type="molecule type" value="Genomic_DNA"/>
</dbReference>